<dbReference type="InterPro" id="IPR050313">
    <property type="entry name" value="Carb_Metab_HTH_regulators"/>
</dbReference>
<dbReference type="SUPFAM" id="SSF100950">
    <property type="entry name" value="NagB/RpiA/CoA transferase-like"/>
    <property type="match status" value="1"/>
</dbReference>
<organism evidence="5 6">
    <name type="scientific">Coprothermobacter proteolyticus (strain ATCC 35245 / DSM 5265 / OCM 4 / BT)</name>
    <dbReference type="NCBI Taxonomy" id="309798"/>
    <lineage>
        <taxon>Bacteria</taxon>
        <taxon>Pseudomonadati</taxon>
        <taxon>Coprothermobacterota</taxon>
        <taxon>Coprothermobacteria</taxon>
        <taxon>Coprothermobacterales</taxon>
        <taxon>Coprothermobacteraceae</taxon>
        <taxon>Coprothermobacter</taxon>
    </lineage>
</organism>
<evidence type="ECO:0000313" key="6">
    <source>
        <dbReference type="Proteomes" id="UP000001732"/>
    </source>
</evidence>
<evidence type="ECO:0000256" key="2">
    <source>
        <dbReference type="ARBA" id="ARBA00023125"/>
    </source>
</evidence>
<dbReference type="Gene3D" id="1.10.10.10">
    <property type="entry name" value="Winged helix-like DNA-binding domain superfamily/Winged helix DNA-binding domain"/>
    <property type="match status" value="1"/>
</dbReference>
<evidence type="ECO:0000256" key="1">
    <source>
        <dbReference type="ARBA" id="ARBA00023015"/>
    </source>
</evidence>
<dbReference type="SMART" id="SM00420">
    <property type="entry name" value="HTH_DEOR"/>
    <property type="match status" value="1"/>
</dbReference>
<dbReference type="eggNOG" id="COG1349">
    <property type="taxonomic scope" value="Bacteria"/>
</dbReference>
<dbReference type="HOGENOM" id="CLU_060699_1_4_9"/>
<dbReference type="KEGG" id="cpo:COPRO5265_0185"/>
<keyword evidence="6" id="KW-1185">Reference proteome</keyword>
<dbReference type="InterPro" id="IPR036388">
    <property type="entry name" value="WH-like_DNA-bd_sf"/>
</dbReference>
<dbReference type="InterPro" id="IPR037171">
    <property type="entry name" value="NagB/RpiA_transferase-like"/>
</dbReference>
<keyword evidence="3" id="KW-0804">Transcription</keyword>
<feature type="domain" description="HTH deoR-type" evidence="4">
    <location>
        <begin position="3"/>
        <end position="58"/>
    </location>
</feature>
<dbReference type="SMART" id="SM01134">
    <property type="entry name" value="DeoRC"/>
    <property type="match status" value="1"/>
</dbReference>
<dbReference type="InterPro" id="IPR001034">
    <property type="entry name" value="DeoR_HTH"/>
</dbReference>
<dbReference type="PRINTS" id="PR00037">
    <property type="entry name" value="HTHLACR"/>
</dbReference>
<dbReference type="STRING" id="309798.COPRO5265_0185"/>
<proteinExistence type="predicted"/>
<dbReference type="OrthoDB" id="9797223at2"/>
<gene>
    <name evidence="5" type="ordered locus">COPRO5265_0185</name>
</gene>
<dbReference type="PROSITE" id="PS00894">
    <property type="entry name" value="HTH_DEOR_1"/>
    <property type="match status" value="1"/>
</dbReference>
<dbReference type="Pfam" id="PF00455">
    <property type="entry name" value="DeoRC"/>
    <property type="match status" value="1"/>
</dbReference>
<dbReference type="EMBL" id="CP001145">
    <property type="protein sequence ID" value="ACI16844.1"/>
    <property type="molecule type" value="Genomic_DNA"/>
</dbReference>
<accession>B5Y708</accession>
<dbReference type="PANTHER" id="PTHR30363:SF46">
    <property type="entry name" value="LYSR FAMILY TRANSCRIPTIONAL REGULATOR"/>
    <property type="match status" value="1"/>
</dbReference>
<protein>
    <submittedName>
        <fullName evidence="5">Transcriptional regulator, DeoR family</fullName>
    </submittedName>
</protein>
<sequence length="253" mass="28077">MLTYERRRVVLDLLKKEGKVEVNKLAQQLNVSPMTIRRDLDALSQQGLALRTRGGAVSPNINYELSLEEKMVSNAEVKNRIGERAATLIEENESVLLDAGTTCLALARYIQNMRLTVITSDVRIAFELYRSPTIKLIILGGIVQTNVGAVTGSFAEEMIESLTVDKAFIGTSAVDNGLFLSTPTLEKASLKRKFIKNANTSILLADSSKFGRSSLFKICHLEQFDLVITDDHLEEFFVQEMDSVGINYDLVEG</sequence>
<dbReference type="RefSeq" id="WP_012543496.1">
    <property type="nucleotide sequence ID" value="NC_011295.1"/>
</dbReference>
<reference evidence="6" key="1">
    <citation type="submission" date="2008-08" db="EMBL/GenBank/DDBJ databases">
        <title>The complete genome sequence of Coprothermobacter proteolyticus strain ATCC 5245 / DSM 5265 / BT.</title>
        <authorList>
            <person name="Dodson R.J."/>
            <person name="Durkin A.S."/>
            <person name="Wu M."/>
            <person name="Eisen J."/>
            <person name="Sutton G."/>
        </authorList>
    </citation>
    <scope>NUCLEOTIDE SEQUENCE [LARGE SCALE GENOMIC DNA]</scope>
    <source>
        <strain evidence="6">ATCC 35245 / DSM 5265 / OCM 4 / BT</strain>
    </source>
</reference>
<evidence type="ECO:0000313" key="5">
    <source>
        <dbReference type="EMBL" id="ACI16844.1"/>
    </source>
</evidence>
<dbReference type="Proteomes" id="UP000001732">
    <property type="component" value="Chromosome"/>
</dbReference>
<dbReference type="PROSITE" id="PS51000">
    <property type="entry name" value="HTH_DEOR_2"/>
    <property type="match status" value="1"/>
</dbReference>
<dbReference type="GO" id="GO:0003700">
    <property type="term" value="F:DNA-binding transcription factor activity"/>
    <property type="evidence" value="ECO:0007669"/>
    <property type="project" value="InterPro"/>
</dbReference>
<keyword evidence="2" id="KW-0238">DNA-binding</keyword>
<evidence type="ECO:0000259" key="4">
    <source>
        <dbReference type="PROSITE" id="PS51000"/>
    </source>
</evidence>
<dbReference type="GO" id="GO:0003677">
    <property type="term" value="F:DNA binding"/>
    <property type="evidence" value="ECO:0007669"/>
    <property type="project" value="UniProtKB-KW"/>
</dbReference>
<name>B5Y708_COPPD</name>
<dbReference type="InterPro" id="IPR018356">
    <property type="entry name" value="Tscrpt_reg_HTH_DeoR_CS"/>
</dbReference>
<reference evidence="5 6" key="2">
    <citation type="journal article" date="2014" name="Genome Announc.">
        <title>Complete Genome Sequence of Coprothermobacter proteolyticus DSM 5265.</title>
        <authorList>
            <person name="Alexiev A."/>
            <person name="Coil D.A."/>
            <person name="Badger J.H."/>
            <person name="Enticknap J."/>
            <person name="Ward N."/>
            <person name="Robb F.T."/>
            <person name="Eisen J.A."/>
        </authorList>
    </citation>
    <scope>NUCLEOTIDE SEQUENCE [LARGE SCALE GENOMIC DNA]</scope>
    <source>
        <strain evidence="6">ATCC 35245 / DSM 5265 / OCM 4 / BT</strain>
    </source>
</reference>
<dbReference type="SUPFAM" id="SSF46785">
    <property type="entry name" value="Winged helix' DNA-binding domain"/>
    <property type="match status" value="1"/>
</dbReference>
<dbReference type="Pfam" id="PF08220">
    <property type="entry name" value="HTH_DeoR"/>
    <property type="match status" value="1"/>
</dbReference>
<dbReference type="PANTHER" id="PTHR30363">
    <property type="entry name" value="HTH-TYPE TRANSCRIPTIONAL REGULATOR SRLR-RELATED"/>
    <property type="match status" value="1"/>
</dbReference>
<evidence type="ECO:0000256" key="3">
    <source>
        <dbReference type="ARBA" id="ARBA00023163"/>
    </source>
</evidence>
<keyword evidence="1" id="KW-0805">Transcription regulation</keyword>
<dbReference type="Gene3D" id="3.40.50.1360">
    <property type="match status" value="1"/>
</dbReference>
<dbReference type="AlphaFoldDB" id="B5Y708"/>
<dbReference type="InterPro" id="IPR014036">
    <property type="entry name" value="DeoR-like_C"/>
</dbReference>
<dbReference type="InterPro" id="IPR036390">
    <property type="entry name" value="WH_DNA-bd_sf"/>
</dbReference>